<reference evidence="1" key="1">
    <citation type="journal article" date="2015" name="J. Med. Entomol.">
        <title>A Deep Insight Into the Sialotranscriptome of the Chagas Disease Vector, Panstrongylus megistus (Hemiptera: Heteroptera).</title>
        <authorList>
            <person name="Ribeiro J.M."/>
            <person name="Schwarz A."/>
            <person name="Francischetti I.M."/>
        </authorList>
    </citation>
    <scope>NUCLEOTIDE SEQUENCE</scope>
    <source>
        <tissue evidence="1">Salivary glands</tissue>
    </source>
</reference>
<dbReference type="Gene3D" id="3.30.420.10">
    <property type="entry name" value="Ribonuclease H-like superfamily/Ribonuclease H"/>
    <property type="match status" value="1"/>
</dbReference>
<dbReference type="GO" id="GO:0003676">
    <property type="term" value="F:nucleic acid binding"/>
    <property type="evidence" value="ECO:0007669"/>
    <property type="project" value="InterPro"/>
</dbReference>
<organism evidence="1">
    <name type="scientific">Panstrongylus megistus</name>
    <dbReference type="NCBI Taxonomy" id="65343"/>
    <lineage>
        <taxon>Eukaryota</taxon>
        <taxon>Metazoa</taxon>
        <taxon>Ecdysozoa</taxon>
        <taxon>Arthropoda</taxon>
        <taxon>Hexapoda</taxon>
        <taxon>Insecta</taxon>
        <taxon>Pterygota</taxon>
        <taxon>Neoptera</taxon>
        <taxon>Paraneoptera</taxon>
        <taxon>Hemiptera</taxon>
        <taxon>Heteroptera</taxon>
        <taxon>Panheteroptera</taxon>
        <taxon>Cimicomorpha</taxon>
        <taxon>Reduviidae</taxon>
        <taxon>Triatominae</taxon>
        <taxon>Panstrongylus</taxon>
    </lineage>
</organism>
<feature type="non-terminal residue" evidence="1">
    <location>
        <position position="378"/>
    </location>
</feature>
<dbReference type="AlphaFoldDB" id="A0A069DSY4"/>
<evidence type="ECO:0000313" key="1">
    <source>
        <dbReference type="EMBL" id="JAC87060.1"/>
    </source>
</evidence>
<proteinExistence type="evidence at transcript level"/>
<dbReference type="InterPro" id="IPR036397">
    <property type="entry name" value="RNaseH_sf"/>
</dbReference>
<name>A0A069DSY4_9HEMI</name>
<dbReference type="SUPFAM" id="SSF53098">
    <property type="entry name" value="Ribonuclease H-like"/>
    <property type="match status" value="1"/>
</dbReference>
<protein>
    <recommendedName>
        <fullName evidence="2">Integrase catalytic domain-containing protein</fullName>
    </recommendedName>
</protein>
<evidence type="ECO:0008006" key="2">
    <source>
        <dbReference type="Google" id="ProtNLM"/>
    </source>
</evidence>
<accession>A0A069DSY4</accession>
<sequence>TKAKYNAIIRQVKAENKKNKGKNTSPPGNNFRERVFDIVREKNKGERLIVPSRDKRLRDKLIYYITKDEIYDVINDTHLKTNHGGKNIIFKCLKDKYKNITYESINIYLNLCKICKERSKAKEKELVGYNTKPVNQECSVCREHRNKGTTKTSSSQCKCDESYFFIGKEGEQESSKTGKTGHSNKNSKEVACRGMLNEIKPRGSFYFIDMQEEPDGDYKYIIVYEDDVTKFVQLKALKSRGVGEVTTALMEVFTTFGAPCVLQSGSDEETAEEIINLLNAKGPQIKHEKVYLEEPNNEINKILYCWLCRSATYKWSEGLRFIQYIRNITYNEKINKTPFEAMFGRKGKLDISSLNLPQELIGDIRSEEDPAFPDSNDN</sequence>
<feature type="non-terminal residue" evidence="1">
    <location>
        <position position="1"/>
    </location>
</feature>
<dbReference type="EMBL" id="GBGD01001829">
    <property type="protein sequence ID" value="JAC87060.1"/>
    <property type="molecule type" value="mRNA"/>
</dbReference>
<dbReference type="InterPro" id="IPR012337">
    <property type="entry name" value="RNaseH-like_sf"/>
</dbReference>